<evidence type="ECO:0000313" key="2">
    <source>
        <dbReference type="Proteomes" id="UP001222434"/>
    </source>
</evidence>
<gene>
    <name evidence="1" type="ORF">KKJ01_10470</name>
</gene>
<reference evidence="1" key="2">
    <citation type="journal article" date="2022" name="J. Evol. Biol.">
        <title>Pre- and post-association barriers to host switching in sympatric mutualists.</title>
        <authorList>
            <person name="Dinges Z.M."/>
            <person name="Phillips R.K."/>
            <person name="Lively C.M."/>
            <person name="Bashey F."/>
        </authorList>
    </citation>
    <scope>NUCLEOTIDE SEQUENCE</scope>
    <source>
        <strain evidence="1">MC_266_E_2016</strain>
    </source>
</reference>
<dbReference type="EMBL" id="JAILSO010000032">
    <property type="protein sequence ID" value="MDE1478641.1"/>
    <property type="molecule type" value="Genomic_DNA"/>
</dbReference>
<reference evidence="1" key="1">
    <citation type="submission" date="2021-08" db="EMBL/GenBank/DDBJ databases">
        <authorList>
            <person name="Papudeshi B."/>
            <person name="Bashey-Visser F."/>
        </authorList>
    </citation>
    <scope>NUCLEOTIDE SEQUENCE</scope>
    <source>
        <strain evidence="1">MC_266_E_2016</strain>
    </source>
</reference>
<dbReference type="RefSeq" id="WP_274725728.1">
    <property type="nucleotide sequence ID" value="NZ_JAILSS010000108.1"/>
</dbReference>
<dbReference type="AlphaFoldDB" id="A0AAJ1J879"/>
<organism evidence="1 2">
    <name type="scientific">Xenorhabdus bovienii</name>
    <name type="common">Xenorhabdus nematophila subsp. bovienii</name>
    <dbReference type="NCBI Taxonomy" id="40576"/>
    <lineage>
        <taxon>Bacteria</taxon>
        <taxon>Pseudomonadati</taxon>
        <taxon>Pseudomonadota</taxon>
        <taxon>Gammaproteobacteria</taxon>
        <taxon>Enterobacterales</taxon>
        <taxon>Morganellaceae</taxon>
        <taxon>Xenorhabdus</taxon>
    </lineage>
</organism>
<dbReference type="InterPro" id="IPR019289">
    <property type="entry name" value="Phage_tail_E/E"/>
</dbReference>
<evidence type="ECO:0000313" key="1">
    <source>
        <dbReference type="EMBL" id="MDE1478641.1"/>
    </source>
</evidence>
<dbReference type="Pfam" id="PF10109">
    <property type="entry name" value="Phage_TAC_7"/>
    <property type="match status" value="1"/>
</dbReference>
<protein>
    <submittedName>
        <fullName evidence="1">Phage tail assembly protein</fullName>
    </submittedName>
</protein>
<comment type="caution">
    <text evidence="1">The sequence shown here is derived from an EMBL/GenBank/DDBJ whole genome shotgun (WGS) entry which is preliminary data.</text>
</comment>
<name>A0AAJ1J879_XENBV</name>
<sequence length="98" mass="11192">MEKTKVIRLSTPIEDNAQKIIYEEIHLREPCLMDVEQFYDVQAKNLNSSLPAMRCLIALVSGVTETALKRMSITDFNQCREFLMFFLSGNLDSSIGDD</sequence>
<dbReference type="Proteomes" id="UP001222434">
    <property type="component" value="Unassembled WGS sequence"/>
</dbReference>
<proteinExistence type="predicted"/>
<accession>A0AAJ1J879</accession>